<gene>
    <name evidence="5" type="ORF">TDUB1175_LOCUS23067</name>
</gene>
<dbReference type="PANTHER" id="PTHR43294">
    <property type="entry name" value="SODIUM/POTASSIUM-TRANSPORTING ATPASE SUBUNIT ALPHA"/>
    <property type="match status" value="1"/>
</dbReference>
<name>A0A7R9WJD6_9STRA</name>
<comment type="subcellular location">
    <subcellularLocation>
        <location evidence="1">Cell membrane</location>
        <topology evidence="1">Multi-pass membrane protein</topology>
    </subcellularLocation>
</comment>
<organism evidence="5">
    <name type="scientific">Pseudictyota dubia</name>
    <dbReference type="NCBI Taxonomy" id="2749911"/>
    <lineage>
        <taxon>Eukaryota</taxon>
        <taxon>Sar</taxon>
        <taxon>Stramenopiles</taxon>
        <taxon>Ochrophyta</taxon>
        <taxon>Bacillariophyta</taxon>
        <taxon>Mediophyceae</taxon>
        <taxon>Biddulphiophycidae</taxon>
        <taxon>Eupodiscales</taxon>
        <taxon>Odontellaceae</taxon>
        <taxon>Pseudictyota</taxon>
    </lineage>
</organism>
<accession>A0A7R9WJD6</accession>
<proteinExistence type="predicted"/>
<protein>
    <recommendedName>
        <fullName evidence="4">Cation-transporting P-type ATPase C-terminal domain-containing protein</fullName>
    </recommendedName>
</protein>
<evidence type="ECO:0000259" key="4">
    <source>
        <dbReference type="Pfam" id="PF00689"/>
    </source>
</evidence>
<dbReference type="GO" id="GO:0030007">
    <property type="term" value="P:intracellular potassium ion homeostasis"/>
    <property type="evidence" value="ECO:0007669"/>
    <property type="project" value="TreeGrafter"/>
</dbReference>
<evidence type="ECO:0000256" key="1">
    <source>
        <dbReference type="ARBA" id="ARBA00004651"/>
    </source>
</evidence>
<dbReference type="GO" id="GO:0006883">
    <property type="term" value="P:intracellular sodium ion homeostasis"/>
    <property type="evidence" value="ECO:0007669"/>
    <property type="project" value="TreeGrafter"/>
</dbReference>
<dbReference type="GO" id="GO:0005886">
    <property type="term" value="C:plasma membrane"/>
    <property type="evidence" value="ECO:0007669"/>
    <property type="project" value="UniProtKB-SubCell"/>
</dbReference>
<dbReference type="EMBL" id="HBED01045829">
    <property type="protein sequence ID" value="CAD8324647.1"/>
    <property type="molecule type" value="Transcribed_RNA"/>
</dbReference>
<dbReference type="GO" id="GO:0005391">
    <property type="term" value="F:P-type sodium:potassium-exchanging transporter activity"/>
    <property type="evidence" value="ECO:0007669"/>
    <property type="project" value="TreeGrafter"/>
</dbReference>
<keyword evidence="2" id="KW-1003">Cell membrane</keyword>
<feature type="domain" description="Cation-transporting P-type ATPase C-terminal" evidence="4">
    <location>
        <begin position="305"/>
        <end position="401"/>
    </location>
</feature>
<dbReference type="InterPro" id="IPR050510">
    <property type="entry name" value="Cation_transp_ATPase_P-type"/>
</dbReference>
<feature type="transmembrane region" description="Helical" evidence="3">
    <location>
        <begin position="314"/>
        <end position="334"/>
    </location>
</feature>
<dbReference type="Pfam" id="PF00689">
    <property type="entry name" value="Cation_ATPase_C"/>
    <property type="match status" value="1"/>
</dbReference>
<keyword evidence="3" id="KW-1133">Transmembrane helix</keyword>
<feature type="transmembrane region" description="Helical" evidence="3">
    <location>
        <begin position="346"/>
        <end position="366"/>
    </location>
</feature>
<dbReference type="SUPFAM" id="SSF81665">
    <property type="entry name" value="Calcium ATPase, transmembrane domain M"/>
    <property type="match status" value="1"/>
</dbReference>
<dbReference type="InterPro" id="IPR023298">
    <property type="entry name" value="ATPase_P-typ_TM_dom_sf"/>
</dbReference>
<evidence type="ECO:0000313" key="5">
    <source>
        <dbReference type="EMBL" id="CAD8324647.1"/>
    </source>
</evidence>
<evidence type="ECO:0000256" key="3">
    <source>
        <dbReference type="SAM" id="Phobius"/>
    </source>
</evidence>
<sequence>MRRPARDSAVDRLVTKKLVSFAYLQIGMIQAIAGFFTWFVVMNDYGYPPHILPGLGSFDNWGKQVLFCRFDGGQFRNLQGDIFPGLAASGPIQAQLQGFYFWDSGATGSIEECAFPARNFDGSSSSDESDALNILVASTYGRFTNSVAVVSAESITALRQAGYVEYYPWKGVESPFWVDDWLQWSQTRKGLQGTGTGVDDLLFFNVQLPGVWQIDTTVPAKGDPAEASQTVLDITERYFRGELLIPNGDEKFWHATFAQPAFGDAATEGSIRDLCYCERATDAVNAAGEPSGPIWVNVANRQMQKEALHHAQCAYFVTIVVVQWADLLICKTRWLSIYHQGMRNPAMNFGLLFETLLAAVLCYAPGIDLALGTRPLRLLHWVPAVPFSIVIFLYDEIRKYIMRATSVAVTQGQQVIMHYGWMARQTYY</sequence>
<keyword evidence="3" id="KW-0472">Membrane</keyword>
<dbReference type="Gene3D" id="1.20.1110.10">
    <property type="entry name" value="Calcium-transporting ATPase, transmembrane domain"/>
    <property type="match status" value="2"/>
</dbReference>
<dbReference type="InterPro" id="IPR006068">
    <property type="entry name" value="ATPase_P-typ_cation-transptr_C"/>
</dbReference>
<keyword evidence="3" id="KW-0812">Transmembrane</keyword>
<dbReference type="GO" id="GO:1902600">
    <property type="term" value="P:proton transmembrane transport"/>
    <property type="evidence" value="ECO:0007669"/>
    <property type="project" value="TreeGrafter"/>
</dbReference>
<reference evidence="5" key="1">
    <citation type="submission" date="2021-01" db="EMBL/GenBank/DDBJ databases">
        <authorList>
            <person name="Corre E."/>
            <person name="Pelletier E."/>
            <person name="Niang G."/>
            <person name="Scheremetjew M."/>
            <person name="Finn R."/>
            <person name="Kale V."/>
            <person name="Holt S."/>
            <person name="Cochrane G."/>
            <person name="Meng A."/>
            <person name="Brown T."/>
            <person name="Cohen L."/>
        </authorList>
    </citation>
    <scope>NUCLEOTIDE SEQUENCE</scope>
    <source>
        <strain evidence="5">CCMP147</strain>
    </source>
</reference>
<feature type="transmembrane region" description="Helical" evidence="3">
    <location>
        <begin position="378"/>
        <end position="394"/>
    </location>
</feature>
<dbReference type="GO" id="GO:1990573">
    <property type="term" value="P:potassium ion import across plasma membrane"/>
    <property type="evidence" value="ECO:0007669"/>
    <property type="project" value="TreeGrafter"/>
</dbReference>
<dbReference type="GO" id="GO:0036376">
    <property type="term" value="P:sodium ion export across plasma membrane"/>
    <property type="evidence" value="ECO:0007669"/>
    <property type="project" value="TreeGrafter"/>
</dbReference>
<dbReference type="PANTHER" id="PTHR43294:SF21">
    <property type="entry name" value="CATION TRANSPORTING ATPASE"/>
    <property type="match status" value="1"/>
</dbReference>
<feature type="transmembrane region" description="Helical" evidence="3">
    <location>
        <begin position="21"/>
        <end position="41"/>
    </location>
</feature>
<evidence type="ECO:0000256" key="2">
    <source>
        <dbReference type="ARBA" id="ARBA00022475"/>
    </source>
</evidence>
<dbReference type="AlphaFoldDB" id="A0A7R9WJD6"/>